<evidence type="ECO:0000256" key="1">
    <source>
        <dbReference type="SAM" id="Phobius"/>
    </source>
</evidence>
<evidence type="ECO:0000313" key="3">
    <source>
        <dbReference type="Proteomes" id="UP000568022"/>
    </source>
</evidence>
<gene>
    <name evidence="2" type="ORF">FHS32_003868</name>
</gene>
<dbReference type="Proteomes" id="UP000568022">
    <property type="component" value="Unassembled WGS sequence"/>
</dbReference>
<keyword evidence="3" id="KW-1185">Reference proteome</keyword>
<protein>
    <submittedName>
        <fullName evidence="2">Uncharacterized protein</fullName>
    </submittedName>
</protein>
<keyword evidence="1" id="KW-1133">Transmembrane helix</keyword>
<feature type="transmembrane region" description="Helical" evidence="1">
    <location>
        <begin position="121"/>
        <end position="142"/>
    </location>
</feature>
<accession>A0A7W8FB74</accession>
<dbReference type="EMBL" id="JACHJE010000008">
    <property type="protein sequence ID" value="MBB5127126.1"/>
    <property type="molecule type" value="Genomic_DNA"/>
</dbReference>
<feature type="transmembrane region" description="Helical" evidence="1">
    <location>
        <begin position="93"/>
        <end position="115"/>
    </location>
</feature>
<sequence>MGRGEGGRRSDLHTAAALGAGQLPAAGLLWWIIADSGTDDYGAGYGGAFGLLCVLLFAPLVLPCLGLLHAVLHPLPALVLARRAARHVRGPEWARHLGGVVLLGTAWAAPVTLLWGGSFPATALALSLLGVLPVLGIASGRGRTRRTGRAWGTWGIWLGAAPVSAALFVAAFLGALLASFTGVLAEYEPPKLSAGQLAGVWRGDDGAVLRLLPGGRAESTALPARGAFDDAPDAEDFVVCEGSGTWSPDTPERAGERDGVLLSLDGDCGRETVWTIGGTADDSELFVLFGDPDAGDLRVLTRS</sequence>
<proteinExistence type="predicted"/>
<keyword evidence="1" id="KW-0472">Membrane</keyword>
<feature type="transmembrane region" description="Helical" evidence="1">
    <location>
        <begin position="154"/>
        <end position="180"/>
    </location>
</feature>
<reference evidence="2 3" key="1">
    <citation type="submission" date="2020-08" db="EMBL/GenBank/DDBJ databases">
        <title>Genomic Encyclopedia of Type Strains, Phase III (KMG-III): the genomes of soil and plant-associated and newly described type strains.</title>
        <authorList>
            <person name="Whitman W."/>
        </authorList>
    </citation>
    <scope>NUCLEOTIDE SEQUENCE [LARGE SCALE GENOMIC DNA]</scope>
    <source>
        <strain evidence="2 3">CECT 3226</strain>
    </source>
</reference>
<evidence type="ECO:0000313" key="2">
    <source>
        <dbReference type="EMBL" id="MBB5127126.1"/>
    </source>
</evidence>
<feature type="transmembrane region" description="Helical" evidence="1">
    <location>
        <begin position="12"/>
        <end position="33"/>
    </location>
</feature>
<comment type="caution">
    <text evidence="2">The sequence shown here is derived from an EMBL/GenBank/DDBJ whole genome shotgun (WGS) entry which is preliminary data.</text>
</comment>
<dbReference type="AlphaFoldDB" id="A0A7W8FB74"/>
<keyword evidence="1" id="KW-0812">Transmembrane</keyword>
<name>A0A7W8FB74_9ACTN</name>
<organism evidence="2 3">
    <name type="scientific">Streptomyces griseoloalbus</name>
    <dbReference type="NCBI Taxonomy" id="67303"/>
    <lineage>
        <taxon>Bacteria</taxon>
        <taxon>Bacillati</taxon>
        <taxon>Actinomycetota</taxon>
        <taxon>Actinomycetes</taxon>
        <taxon>Kitasatosporales</taxon>
        <taxon>Streptomycetaceae</taxon>
        <taxon>Streptomyces</taxon>
    </lineage>
</organism>
<feature type="transmembrane region" description="Helical" evidence="1">
    <location>
        <begin position="45"/>
        <end position="72"/>
    </location>
</feature>